<reference evidence="2 3" key="1">
    <citation type="submission" date="2018-10" db="EMBL/GenBank/DDBJ databases">
        <title>Genome assembly for a Yunnan-Guizhou Plateau 3E fish, Anabarilius grahami (Regan), and its evolutionary and genetic applications.</title>
        <authorList>
            <person name="Jiang W."/>
        </authorList>
    </citation>
    <scope>NUCLEOTIDE SEQUENCE [LARGE SCALE GENOMIC DNA]</scope>
    <source>
        <strain evidence="2">AG-KIZ</strain>
        <tissue evidence="2">Muscle</tissue>
    </source>
</reference>
<evidence type="ECO:0000256" key="1">
    <source>
        <dbReference type="SAM" id="MobiDB-lite"/>
    </source>
</evidence>
<accession>A0A3N0YN11</accession>
<evidence type="ECO:0000313" key="3">
    <source>
        <dbReference type="Proteomes" id="UP000281406"/>
    </source>
</evidence>
<feature type="compositionally biased region" description="Polar residues" evidence="1">
    <location>
        <begin position="98"/>
        <end position="115"/>
    </location>
</feature>
<dbReference type="Proteomes" id="UP000281406">
    <property type="component" value="Unassembled WGS sequence"/>
</dbReference>
<dbReference type="AlphaFoldDB" id="A0A3N0YN11"/>
<dbReference type="EMBL" id="RJVU01035834">
    <property type="protein sequence ID" value="ROL47310.1"/>
    <property type="molecule type" value="Genomic_DNA"/>
</dbReference>
<sequence length="115" mass="12153">MRVLGLLRVTVHTLGAGPLQIFKVSVKMLSGLQNSLHTEYDEEPSCDCEEHFEGRSGCGAGSEAGVTLVSAVHGDHIGPVTGPLVVEDTQGPDGPTGVQFSPQPQWLTPTQMLSE</sequence>
<evidence type="ECO:0000313" key="2">
    <source>
        <dbReference type="EMBL" id="ROL47310.1"/>
    </source>
</evidence>
<name>A0A3N0YN11_ANAGA</name>
<keyword evidence="3" id="KW-1185">Reference proteome</keyword>
<feature type="region of interest" description="Disordered" evidence="1">
    <location>
        <begin position="80"/>
        <end position="115"/>
    </location>
</feature>
<protein>
    <submittedName>
        <fullName evidence="2">Uncharacterized protein</fullName>
    </submittedName>
</protein>
<organism evidence="2 3">
    <name type="scientific">Anabarilius grahami</name>
    <name type="common">Kanglang fish</name>
    <name type="synonym">Barilius grahami</name>
    <dbReference type="NCBI Taxonomy" id="495550"/>
    <lineage>
        <taxon>Eukaryota</taxon>
        <taxon>Metazoa</taxon>
        <taxon>Chordata</taxon>
        <taxon>Craniata</taxon>
        <taxon>Vertebrata</taxon>
        <taxon>Euteleostomi</taxon>
        <taxon>Actinopterygii</taxon>
        <taxon>Neopterygii</taxon>
        <taxon>Teleostei</taxon>
        <taxon>Ostariophysi</taxon>
        <taxon>Cypriniformes</taxon>
        <taxon>Xenocyprididae</taxon>
        <taxon>Xenocypridinae</taxon>
        <taxon>Xenocypridinae incertae sedis</taxon>
        <taxon>Anabarilius</taxon>
    </lineage>
</organism>
<comment type="caution">
    <text evidence="2">The sequence shown here is derived from an EMBL/GenBank/DDBJ whole genome shotgun (WGS) entry which is preliminary data.</text>
</comment>
<gene>
    <name evidence="2" type="ORF">DPX16_16898</name>
</gene>
<proteinExistence type="predicted"/>